<sequence>MSLRYMSRTCIRAVQGLKDQNSSKGMIRHPQARTRSESDSSNQFRRISGAVEPMKKAGALDDKKKSRKAEKAENVMHLVCWGPK</sequence>
<dbReference type="OrthoDB" id="1548845at2759"/>
<evidence type="ECO:0000256" key="1">
    <source>
        <dbReference type="SAM" id="MobiDB-lite"/>
    </source>
</evidence>
<name>A0A9Q0JP07_9ROSI</name>
<comment type="caution">
    <text evidence="2">The sequence shown here is derived from an EMBL/GenBank/DDBJ whole genome shotgun (WGS) entry which is preliminary data.</text>
</comment>
<dbReference type="Proteomes" id="UP001141552">
    <property type="component" value="Unassembled WGS sequence"/>
</dbReference>
<proteinExistence type="predicted"/>
<dbReference type="AlphaFoldDB" id="A0A9Q0JP07"/>
<feature type="region of interest" description="Disordered" evidence="1">
    <location>
        <begin position="20"/>
        <end position="72"/>
    </location>
</feature>
<accession>A0A9Q0JP07</accession>
<keyword evidence="3" id="KW-1185">Reference proteome</keyword>
<feature type="compositionally biased region" description="Basic and acidic residues" evidence="1">
    <location>
        <begin position="53"/>
        <end position="72"/>
    </location>
</feature>
<reference evidence="2" key="1">
    <citation type="submission" date="2022-02" db="EMBL/GenBank/DDBJ databases">
        <authorList>
            <person name="Henning P.M."/>
            <person name="McCubbin A.G."/>
            <person name="Shore J.S."/>
        </authorList>
    </citation>
    <scope>NUCLEOTIDE SEQUENCE</scope>
    <source>
        <strain evidence="2">F60SS</strain>
        <tissue evidence="2">Leaves</tissue>
    </source>
</reference>
<dbReference type="Pfam" id="PF12609">
    <property type="entry name" value="DUF3774"/>
    <property type="match status" value="1"/>
</dbReference>
<dbReference type="InterPro" id="IPR022251">
    <property type="entry name" value="DUF3774_wound-induced"/>
</dbReference>
<organism evidence="2 3">
    <name type="scientific">Turnera subulata</name>
    <dbReference type="NCBI Taxonomy" id="218843"/>
    <lineage>
        <taxon>Eukaryota</taxon>
        <taxon>Viridiplantae</taxon>
        <taxon>Streptophyta</taxon>
        <taxon>Embryophyta</taxon>
        <taxon>Tracheophyta</taxon>
        <taxon>Spermatophyta</taxon>
        <taxon>Magnoliopsida</taxon>
        <taxon>eudicotyledons</taxon>
        <taxon>Gunneridae</taxon>
        <taxon>Pentapetalae</taxon>
        <taxon>rosids</taxon>
        <taxon>fabids</taxon>
        <taxon>Malpighiales</taxon>
        <taxon>Passifloraceae</taxon>
        <taxon>Turnera</taxon>
    </lineage>
</organism>
<dbReference type="EMBL" id="JAKUCV010001066">
    <property type="protein sequence ID" value="KAJ4847877.1"/>
    <property type="molecule type" value="Genomic_DNA"/>
</dbReference>
<protein>
    <submittedName>
        <fullName evidence="2">Uncharacterized protein</fullName>
    </submittedName>
</protein>
<reference evidence="2" key="2">
    <citation type="journal article" date="2023" name="Plants (Basel)">
        <title>Annotation of the Turnera subulata (Passifloraceae) Draft Genome Reveals the S-Locus Evolved after the Divergence of Turneroideae from Passifloroideae in a Stepwise Manner.</title>
        <authorList>
            <person name="Henning P.M."/>
            <person name="Roalson E.H."/>
            <person name="Mir W."/>
            <person name="McCubbin A.G."/>
            <person name="Shore J.S."/>
        </authorList>
    </citation>
    <scope>NUCLEOTIDE SEQUENCE</scope>
    <source>
        <strain evidence="2">F60SS</strain>
    </source>
</reference>
<evidence type="ECO:0000313" key="3">
    <source>
        <dbReference type="Proteomes" id="UP001141552"/>
    </source>
</evidence>
<gene>
    <name evidence="2" type="ORF">Tsubulata_011601</name>
</gene>
<evidence type="ECO:0000313" key="2">
    <source>
        <dbReference type="EMBL" id="KAJ4847877.1"/>
    </source>
</evidence>